<dbReference type="InterPro" id="IPR039727">
    <property type="entry name" value="SE/Ars2"/>
</dbReference>
<sequence length="301" mass="34996">MGDSDEEYSHNKSANGSFNNSMKKNRDKFYRERDDQSNTFNYQTNRRDWADDRNRGEWKSASNRSSNFAPNSGAYPRKYQSGHDSSPPPHKRRKDFDSAHQPDYQRHLTESDHATQPPLLSFKQFLQQQDDNISDDEAIKKYNEYKIEFKKTQINNFFLEHKEEEWFKLRYHPDESYKRRDEQKTNVIQRLRVFMDLLEKGWVDSLSLEMGKSKEIVRFLDACVIKLEGGSDEDVRRLLDTGEHPDQSKTPESNGAAGPQDQPHTELKSEADEASVHPQPKAEDTGSESGAYTDSDSESEK</sequence>
<evidence type="ECO:0000256" key="1">
    <source>
        <dbReference type="SAM" id="MobiDB-lite"/>
    </source>
</evidence>
<feature type="compositionally biased region" description="Polar residues" evidence="1">
    <location>
        <begin position="60"/>
        <end position="70"/>
    </location>
</feature>
<name>A0A3M7PVU7_BRAPC</name>
<accession>A0A3M7PVU7</accession>
<evidence type="ECO:0000313" key="3">
    <source>
        <dbReference type="EMBL" id="RNA03227.1"/>
    </source>
</evidence>
<feature type="compositionally biased region" description="Basic and acidic residues" evidence="1">
    <location>
        <begin position="45"/>
        <end position="58"/>
    </location>
</feature>
<dbReference type="PANTHER" id="PTHR13165">
    <property type="entry name" value="ARSENITE-RESISTANCE PROTEIN 2"/>
    <property type="match status" value="1"/>
</dbReference>
<dbReference type="PANTHER" id="PTHR13165:SF0">
    <property type="entry name" value="SERRATE RNA EFFECTOR MOLECULE HOMOLOG"/>
    <property type="match status" value="1"/>
</dbReference>
<feature type="compositionally biased region" description="Polar residues" evidence="1">
    <location>
        <begin position="11"/>
        <end position="22"/>
    </location>
</feature>
<dbReference type="InterPro" id="IPR021933">
    <property type="entry name" value="SERRATE/Ars2_N"/>
</dbReference>
<feature type="compositionally biased region" description="Basic and acidic residues" evidence="1">
    <location>
        <begin position="94"/>
        <end position="113"/>
    </location>
</feature>
<feature type="domain" description="SERRATE/Ars2 N-terminal" evidence="2">
    <location>
        <begin position="123"/>
        <end position="231"/>
    </location>
</feature>
<feature type="region of interest" description="Disordered" evidence="1">
    <location>
        <begin position="241"/>
        <end position="301"/>
    </location>
</feature>
<organism evidence="3 4">
    <name type="scientific">Brachionus plicatilis</name>
    <name type="common">Marine rotifer</name>
    <name type="synonym">Brachionus muelleri</name>
    <dbReference type="NCBI Taxonomy" id="10195"/>
    <lineage>
        <taxon>Eukaryota</taxon>
        <taxon>Metazoa</taxon>
        <taxon>Spiralia</taxon>
        <taxon>Gnathifera</taxon>
        <taxon>Rotifera</taxon>
        <taxon>Eurotatoria</taxon>
        <taxon>Monogononta</taxon>
        <taxon>Pseudotrocha</taxon>
        <taxon>Ploima</taxon>
        <taxon>Brachionidae</taxon>
        <taxon>Brachionus</taxon>
    </lineage>
</organism>
<evidence type="ECO:0000313" key="4">
    <source>
        <dbReference type="Proteomes" id="UP000276133"/>
    </source>
</evidence>
<gene>
    <name evidence="3" type="ORF">BpHYR1_032648</name>
</gene>
<dbReference type="OrthoDB" id="342064at2759"/>
<proteinExistence type="predicted"/>
<keyword evidence="4" id="KW-1185">Reference proteome</keyword>
<dbReference type="AlphaFoldDB" id="A0A3M7PVU7"/>
<feature type="compositionally biased region" description="Basic and acidic residues" evidence="1">
    <location>
        <begin position="27"/>
        <end position="36"/>
    </location>
</feature>
<comment type="caution">
    <text evidence="3">The sequence shown here is derived from an EMBL/GenBank/DDBJ whole genome shotgun (WGS) entry which is preliminary data.</text>
</comment>
<dbReference type="GO" id="GO:0031053">
    <property type="term" value="P:primary miRNA processing"/>
    <property type="evidence" value="ECO:0007669"/>
    <property type="project" value="TreeGrafter"/>
</dbReference>
<dbReference type="GO" id="GO:0016604">
    <property type="term" value="C:nuclear body"/>
    <property type="evidence" value="ECO:0007669"/>
    <property type="project" value="TreeGrafter"/>
</dbReference>
<reference evidence="3 4" key="1">
    <citation type="journal article" date="2018" name="Sci. Rep.">
        <title>Genomic signatures of local adaptation to the degree of environmental predictability in rotifers.</title>
        <authorList>
            <person name="Franch-Gras L."/>
            <person name="Hahn C."/>
            <person name="Garcia-Roger E.M."/>
            <person name="Carmona M.J."/>
            <person name="Serra M."/>
            <person name="Gomez A."/>
        </authorList>
    </citation>
    <scope>NUCLEOTIDE SEQUENCE [LARGE SCALE GENOMIC DNA]</scope>
    <source>
        <strain evidence="3">HYR1</strain>
    </source>
</reference>
<feature type="compositionally biased region" description="Basic and acidic residues" evidence="1">
    <location>
        <begin position="263"/>
        <end position="284"/>
    </location>
</feature>
<dbReference type="Proteomes" id="UP000276133">
    <property type="component" value="Unassembled WGS sequence"/>
</dbReference>
<protein>
    <submittedName>
        <fullName evidence="3">Serrate RNA effector molecule-like protein</fullName>
    </submittedName>
</protein>
<evidence type="ECO:0000259" key="2">
    <source>
        <dbReference type="Pfam" id="PF12066"/>
    </source>
</evidence>
<dbReference type="STRING" id="10195.A0A3M7PVU7"/>
<dbReference type="EMBL" id="REGN01008578">
    <property type="protein sequence ID" value="RNA03227.1"/>
    <property type="molecule type" value="Genomic_DNA"/>
</dbReference>
<feature type="non-terminal residue" evidence="3">
    <location>
        <position position="301"/>
    </location>
</feature>
<feature type="region of interest" description="Disordered" evidence="1">
    <location>
        <begin position="1"/>
        <end position="113"/>
    </location>
</feature>
<dbReference type="Pfam" id="PF12066">
    <property type="entry name" value="SERRATE_Ars2_N"/>
    <property type="match status" value="1"/>
</dbReference>